<keyword evidence="2" id="KW-1185">Reference proteome</keyword>
<organism evidence="1 2">
    <name type="scientific">Mythimna loreyi</name>
    <dbReference type="NCBI Taxonomy" id="667449"/>
    <lineage>
        <taxon>Eukaryota</taxon>
        <taxon>Metazoa</taxon>
        <taxon>Ecdysozoa</taxon>
        <taxon>Arthropoda</taxon>
        <taxon>Hexapoda</taxon>
        <taxon>Insecta</taxon>
        <taxon>Pterygota</taxon>
        <taxon>Neoptera</taxon>
        <taxon>Endopterygota</taxon>
        <taxon>Lepidoptera</taxon>
        <taxon>Glossata</taxon>
        <taxon>Ditrysia</taxon>
        <taxon>Noctuoidea</taxon>
        <taxon>Noctuidae</taxon>
        <taxon>Noctuinae</taxon>
        <taxon>Hadenini</taxon>
        <taxon>Mythimna</taxon>
    </lineage>
</organism>
<accession>A0ACC2Q6V5</accession>
<comment type="caution">
    <text evidence="1">The sequence shown here is derived from an EMBL/GenBank/DDBJ whole genome shotgun (WGS) entry which is preliminary data.</text>
</comment>
<evidence type="ECO:0000313" key="2">
    <source>
        <dbReference type="Proteomes" id="UP001231649"/>
    </source>
</evidence>
<reference evidence="1" key="1">
    <citation type="submission" date="2023-03" db="EMBL/GenBank/DDBJ databases">
        <title>Chromosome-level genomes of two armyworms, Mythimna separata and Mythimna loreyi, provide insights into the biosynthesis and reception of sex pheromones.</title>
        <authorList>
            <person name="Zhao H."/>
        </authorList>
    </citation>
    <scope>NUCLEOTIDE SEQUENCE</scope>
    <source>
        <strain evidence="1">BeijingLab</strain>
    </source>
</reference>
<dbReference type="Proteomes" id="UP001231649">
    <property type="component" value="Chromosome 24"/>
</dbReference>
<sequence>MFAVIFCITCAVYWWWHRQRAKTTEPPTLPGSWPIVGHLPLLFFGGGCNIWNKINEMIVVCYDLGGVATAHLGPVTVYCVTDPDDCNTIASTCLDKDPIYDFSKPWLGESLFTAKYEIWKNDIKLLQPAFSPIILNTYMNVLNSQSRKLVEELEKYAGKGPFDHFSYLQHNALDITCLTTLGEGFTDTKLTSDYLDAVNSIIDTIIERIIKIWWHSPYTFAWSKLKKQQDAYLKILHKMSNAILQKRKSEIFGNRCLERNVTPGTKFKPFIDILLEQSVENGVFNDEQIRAHVDLVLAAGHESMPNVLLYATVLLGSHPEAQEKLFSEIQEVIGGDRDVEKLDLSRMQYLEAVLKESMRLYSVAPLMGRKLERDVKLKNYTLSSGQHCILLMHGLHLHPMWGSDRHEFKPERWLEPAKIPDNLNLFAPFGLGRRHCIGKTFSMMSMKTTLAHVIRRYRIKADHTKMRLKYVITLKPDNDGHFISIEDRT</sequence>
<gene>
    <name evidence="1" type="ORF">PYW08_009488</name>
</gene>
<protein>
    <submittedName>
        <fullName evidence="1">Uncharacterized protein</fullName>
    </submittedName>
</protein>
<name>A0ACC2Q6V5_9NEOP</name>
<proteinExistence type="predicted"/>
<evidence type="ECO:0000313" key="1">
    <source>
        <dbReference type="EMBL" id="KAJ8709484.1"/>
    </source>
</evidence>
<dbReference type="EMBL" id="CM056800">
    <property type="protein sequence ID" value="KAJ8709484.1"/>
    <property type="molecule type" value="Genomic_DNA"/>
</dbReference>